<keyword evidence="2" id="KW-1185">Reference proteome</keyword>
<sequence length="85" mass="9647">MGELEVQEVEGVWVLSGHVGNVDLGSGHLNVFPVEIIAFIHRYLLNYEYVTVELILVRPRKAGAQLPARPRLTEPELRLLRKAFL</sequence>
<evidence type="ECO:0000313" key="2">
    <source>
        <dbReference type="Proteomes" id="UP000324222"/>
    </source>
</evidence>
<organism evidence="1 2">
    <name type="scientific">Portunus trituberculatus</name>
    <name type="common">Swimming crab</name>
    <name type="synonym">Neptunus trituberculatus</name>
    <dbReference type="NCBI Taxonomy" id="210409"/>
    <lineage>
        <taxon>Eukaryota</taxon>
        <taxon>Metazoa</taxon>
        <taxon>Ecdysozoa</taxon>
        <taxon>Arthropoda</taxon>
        <taxon>Crustacea</taxon>
        <taxon>Multicrustacea</taxon>
        <taxon>Malacostraca</taxon>
        <taxon>Eumalacostraca</taxon>
        <taxon>Eucarida</taxon>
        <taxon>Decapoda</taxon>
        <taxon>Pleocyemata</taxon>
        <taxon>Brachyura</taxon>
        <taxon>Eubrachyura</taxon>
        <taxon>Portunoidea</taxon>
        <taxon>Portunidae</taxon>
        <taxon>Portuninae</taxon>
        <taxon>Portunus</taxon>
    </lineage>
</organism>
<protein>
    <submittedName>
        <fullName evidence="1">Uncharacterized protein</fullName>
    </submittedName>
</protein>
<dbReference type="EMBL" id="VSRR010007195">
    <property type="protein sequence ID" value="MPC46408.1"/>
    <property type="molecule type" value="Genomic_DNA"/>
</dbReference>
<dbReference type="AlphaFoldDB" id="A0A5B7FN54"/>
<reference evidence="1 2" key="1">
    <citation type="submission" date="2019-05" db="EMBL/GenBank/DDBJ databases">
        <title>Another draft genome of Portunus trituberculatus and its Hox gene families provides insights of decapod evolution.</title>
        <authorList>
            <person name="Jeong J.-H."/>
            <person name="Song I."/>
            <person name="Kim S."/>
            <person name="Choi T."/>
            <person name="Kim D."/>
            <person name="Ryu S."/>
            <person name="Kim W."/>
        </authorList>
    </citation>
    <scope>NUCLEOTIDE SEQUENCE [LARGE SCALE GENOMIC DNA]</scope>
    <source>
        <tissue evidence="1">Muscle</tissue>
    </source>
</reference>
<comment type="caution">
    <text evidence="1">The sequence shown here is derived from an EMBL/GenBank/DDBJ whole genome shotgun (WGS) entry which is preliminary data.</text>
</comment>
<accession>A0A5B7FN54</accession>
<dbReference type="Proteomes" id="UP000324222">
    <property type="component" value="Unassembled WGS sequence"/>
</dbReference>
<evidence type="ECO:0000313" key="1">
    <source>
        <dbReference type="EMBL" id="MPC46408.1"/>
    </source>
</evidence>
<name>A0A5B7FN54_PORTR</name>
<gene>
    <name evidence="1" type="ORF">E2C01_040128</name>
</gene>
<proteinExistence type="predicted"/>